<dbReference type="InterPro" id="IPR019136">
    <property type="entry name" value="TF_IIIC_su-5_HTH"/>
</dbReference>
<evidence type="ECO:0000256" key="1">
    <source>
        <dbReference type="ARBA" id="ARBA00004123"/>
    </source>
</evidence>
<protein>
    <submittedName>
        <fullName evidence="8">Uncharacterized protein</fullName>
    </submittedName>
</protein>
<dbReference type="GeneID" id="95974298"/>
<dbReference type="EMBL" id="JBFMKM010000009">
    <property type="protein sequence ID" value="KAL1304169.1"/>
    <property type="molecule type" value="Genomic_DNA"/>
</dbReference>
<reference evidence="8 9" key="1">
    <citation type="submission" date="2024-07" db="EMBL/GenBank/DDBJ databases">
        <title>Draft sequence of the Neodothiora populina.</title>
        <authorList>
            <person name="Drown D.D."/>
            <person name="Schuette U.S."/>
            <person name="Buechlein A.B."/>
            <person name="Rusch D.R."/>
            <person name="Winton L.W."/>
            <person name="Adams G.A."/>
        </authorList>
    </citation>
    <scope>NUCLEOTIDE SEQUENCE [LARGE SCALE GENOMIC DNA]</scope>
    <source>
        <strain evidence="8 9">CPC 39397</strain>
    </source>
</reference>
<dbReference type="InterPro" id="IPR041499">
    <property type="entry name" value="Tfc1/Sfc1_N"/>
</dbReference>
<evidence type="ECO:0000256" key="3">
    <source>
        <dbReference type="ARBA" id="ARBA00023163"/>
    </source>
</evidence>
<dbReference type="Pfam" id="PF09734">
    <property type="entry name" value="Tau95"/>
    <property type="match status" value="1"/>
</dbReference>
<evidence type="ECO:0000256" key="5">
    <source>
        <dbReference type="SAM" id="MobiDB-lite"/>
    </source>
</evidence>
<keyword evidence="3" id="KW-0804">Transcription</keyword>
<dbReference type="PANTHER" id="PTHR13230">
    <property type="entry name" value="GENERAL TRANSCRIPTION FACTOR IIIC, POLYPEPTIDE 5"/>
    <property type="match status" value="1"/>
</dbReference>
<comment type="subcellular location">
    <subcellularLocation>
        <location evidence="1">Nucleus</location>
    </subcellularLocation>
</comment>
<dbReference type="InterPro" id="IPR040454">
    <property type="entry name" value="TF_IIIC_Tfc1/Sfc1"/>
</dbReference>
<gene>
    <name evidence="8" type="ORF">AAFC00_000595</name>
</gene>
<feature type="region of interest" description="Disordered" evidence="5">
    <location>
        <begin position="1"/>
        <end position="24"/>
    </location>
</feature>
<name>A0ABR3PDE9_9PEZI</name>
<feature type="domain" description="Transcription factor IIIC subunit 5 HTH" evidence="6">
    <location>
        <begin position="231"/>
        <end position="381"/>
    </location>
</feature>
<feature type="compositionally biased region" description="Acidic residues" evidence="5">
    <location>
        <begin position="589"/>
        <end position="620"/>
    </location>
</feature>
<accession>A0ABR3PDE9</accession>
<evidence type="ECO:0000313" key="9">
    <source>
        <dbReference type="Proteomes" id="UP001562354"/>
    </source>
</evidence>
<dbReference type="Pfam" id="PF17682">
    <property type="entry name" value="Tau95_N"/>
    <property type="match status" value="1"/>
</dbReference>
<evidence type="ECO:0000259" key="6">
    <source>
        <dbReference type="Pfam" id="PF09734"/>
    </source>
</evidence>
<dbReference type="PANTHER" id="PTHR13230:SF5">
    <property type="entry name" value="GENERAL TRANSCRIPTION FACTOR 3C POLYPEPTIDE 5"/>
    <property type="match status" value="1"/>
</dbReference>
<dbReference type="RefSeq" id="XP_069200444.1">
    <property type="nucleotide sequence ID" value="XM_069345906.1"/>
</dbReference>
<sequence length="620" mass="68804">MAAGDNDSPPPGVMLDQQRSSLDQMPAVASEMQHSRAHQYGDAEWLKLPQDRVVTLEHPCIVNDVDKAIKSLGGEQHMKNLLAPCGQTLPVGLSLRPHDTLAKKLVSREVPVQNILLRVTLPKCTGRKRKRGSGEPFVYPVDQDRGVVASHSPDAPLLLQHLRDNADRYTIQPIGPVKETHRFRSLPDFQIKSGTQTVMSQIGQHLVDASLASIKRFDLDTTPGIRPGEEMLPPPSFTNLSQTMNYSYKQNQGASTVTDAQGHVKAVNLQKPKKRAVLAVPADTEHIPTGPPPDLTALEDTNVYLEQAVKNISALLEKRPVVTRRVAMNLIDWGSESLFKEATQYVGYSFKSGPWRDALVKWGIDPRKDPKYRIYQTLSFQLMSKDKMMAEAKMLPDGRNTWIRSERYRKDEQPSHIFDGNGITTNGKTWQICDIKEPLIKRLLDTNELRDTCDNESCGWYHNGTMSKVRIIMRDMIGMMLLGQAPDTATYEKLCTIPNIIDPSTYAGCYFSGSTDGEKVVKLSSEIRNIAKTNMILRAKIRAAVTRDQGDQPPVAASDHDADDGRQASLEAHQMEAVRGEHGGAVNGMDDDGDFDVEGDDLNASDAEAEEDAGEDEDED</sequence>
<feature type="domain" description="Transcription factor IIIC subunit Tfc1/Sfc1 triple barrel" evidence="7">
    <location>
        <begin position="55"/>
        <end position="191"/>
    </location>
</feature>
<comment type="caution">
    <text evidence="8">The sequence shown here is derived from an EMBL/GenBank/DDBJ whole genome shotgun (WGS) entry which is preliminary data.</text>
</comment>
<keyword evidence="9" id="KW-1185">Reference proteome</keyword>
<evidence type="ECO:0000259" key="7">
    <source>
        <dbReference type="Pfam" id="PF17682"/>
    </source>
</evidence>
<organism evidence="8 9">
    <name type="scientific">Neodothiora populina</name>
    <dbReference type="NCBI Taxonomy" id="2781224"/>
    <lineage>
        <taxon>Eukaryota</taxon>
        <taxon>Fungi</taxon>
        <taxon>Dikarya</taxon>
        <taxon>Ascomycota</taxon>
        <taxon>Pezizomycotina</taxon>
        <taxon>Dothideomycetes</taxon>
        <taxon>Dothideomycetidae</taxon>
        <taxon>Dothideales</taxon>
        <taxon>Dothioraceae</taxon>
        <taxon>Neodothiora</taxon>
    </lineage>
</organism>
<feature type="compositionally biased region" description="Basic and acidic residues" evidence="5">
    <location>
        <begin position="573"/>
        <end position="582"/>
    </location>
</feature>
<proteinExistence type="predicted"/>
<dbReference type="Proteomes" id="UP001562354">
    <property type="component" value="Unassembled WGS sequence"/>
</dbReference>
<evidence type="ECO:0000256" key="4">
    <source>
        <dbReference type="ARBA" id="ARBA00023242"/>
    </source>
</evidence>
<keyword evidence="4" id="KW-0539">Nucleus</keyword>
<feature type="region of interest" description="Disordered" evidence="5">
    <location>
        <begin position="545"/>
        <end position="620"/>
    </location>
</feature>
<dbReference type="Gene3D" id="3.30.200.160">
    <property type="entry name" value="TFIIIC, subcomplex tauA, subunit Sfc1, barrel domain"/>
    <property type="match status" value="1"/>
</dbReference>
<keyword evidence="2" id="KW-0238">DNA-binding</keyword>
<evidence type="ECO:0000256" key="2">
    <source>
        <dbReference type="ARBA" id="ARBA00023125"/>
    </source>
</evidence>
<evidence type="ECO:0000313" key="8">
    <source>
        <dbReference type="EMBL" id="KAL1304169.1"/>
    </source>
</evidence>
<dbReference type="InterPro" id="IPR042536">
    <property type="entry name" value="TFIIIC_tauA_Sfc1"/>
</dbReference>